<feature type="transmembrane region" description="Helical" evidence="2">
    <location>
        <begin position="525"/>
        <end position="546"/>
    </location>
</feature>
<feature type="transmembrane region" description="Helical" evidence="2">
    <location>
        <begin position="492"/>
        <end position="513"/>
    </location>
</feature>
<feature type="domain" description="Calcium channel YVC1-like C-terminal transmembrane" evidence="4">
    <location>
        <begin position="264"/>
        <end position="542"/>
    </location>
</feature>
<dbReference type="EMBL" id="NKHZ01000055">
    <property type="protein sequence ID" value="PNS16846.1"/>
    <property type="molecule type" value="Genomic_DNA"/>
</dbReference>
<sequence length="629" mass="72222">MVKWARLFGFDENTRGRIIDESRSLLPYSQSRPIPSAIPAAEVTKIALRLKLQIESVIPCEIEEDRVTTAHSAIITPKVIETAKSAGKYGSEHDYSPAVVFCLLICKKWFKRQALLELWDSDMHDVRATACEVIAKRIIEAEEDIGYLFQEVLLKRYSIVVDGEETAAANVVEKAVDLHALRVIGSSGYQKCNSYLWRGWLVQDDEDASRFVEYKEKASTDYWVHFDPDRMRVPLYQNALQILISVAYLGLYTGAISTINKEGDLDFVEGLLYIFTAGFLLDEIAKFWKVGYWHTSFWTVFNLTLYALLTISFITRMVALGYATDSDPRIHYNKLSYNFLAFSAPMFWGRLLLYLDTFRFFGAMLVVLKVMMRESLIFFALLIVVLIGFAQAFLGMDQADDFDVDAVSFIFQSLINAIMGSPEFDGFDRFAPPFGLILYYIYNFIIAVILLNILIALFNSAYEDIYENAIDEYMALFSQKTMQFVRAPDENVFIAPFNLIELFVLILPCEWWMSKETYERVNDWVMFVIYSPLLLLTAAWETHVAVKVRFNRKRGEEDEDVTNEWEQMDGDVDFEGEGWTKAVDNTKPNVEVDATLLEVRELRKELKELRELVGRLSRENTPAPDGNGA</sequence>
<dbReference type="STRING" id="2082308.A0A2K1QP08"/>
<dbReference type="InParanoid" id="A0A2K1QP08"/>
<proteinExistence type="predicted"/>
<dbReference type="GO" id="GO:0003743">
    <property type="term" value="F:translation initiation factor activity"/>
    <property type="evidence" value="ECO:0007669"/>
    <property type="project" value="UniProtKB-KW"/>
</dbReference>
<gene>
    <name evidence="5" type="ORF">CAC42_4810</name>
</gene>
<dbReference type="FunCoup" id="A0A2K1QP08">
    <property type="interactions" value="16"/>
</dbReference>
<keyword evidence="2" id="KW-0812">Transmembrane</keyword>
<dbReference type="Pfam" id="PF23190">
    <property type="entry name" value="LHD_TRPY1"/>
    <property type="match status" value="1"/>
</dbReference>
<evidence type="ECO:0000259" key="3">
    <source>
        <dbReference type="Pfam" id="PF23190"/>
    </source>
</evidence>
<keyword evidence="2" id="KW-0472">Membrane</keyword>
<feature type="coiled-coil region" evidence="1">
    <location>
        <begin position="592"/>
        <end position="619"/>
    </location>
</feature>
<evidence type="ECO:0000256" key="2">
    <source>
        <dbReference type="SAM" id="Phobius"/>
    </source>
</evidence>
<keyword evidence="1" id="KW-0175">Coiled coil</keyword>
<dbReference type="PANTHER" id="PTHR35859">
    <property type="entry name" value="NONSELECTIVE CATION CHANNEL PROTEIN"/>
    <property type="match status" value="1"/>
</dbReference>
<comment type="caution">
    <text evidence="5">The sequence shown here is derived from an EMBL/GenBank/DDBJ whole genome shotgun (WGS) entry which is preliminary data.</text>
</comment>
<feature type="transmembrane region" description="Helical" evidence="2">
    <location>
        <begin position="271"/>
        <end position="288"/>
    </location>
</feature>
<evidence type="ECO:0000259" key="4">
    <source>
        <dbReference type="Pfam" id="PF23317"/>
    </source>
</evidence>
<feature type="transmembrane region" description="Helical" evidence="2">
    <location>
        <begin position="376"/>
        <end position="394"/>
    </location>
</feature>
<dbReference type="PANTHER" id="PTHR35859:SF5">
    <property type="entry name" value="ION TRANSPORT DOMAIN-CONTAINING PROTEIN"/>
    <property type="match status" value="1"/>
</dbReference>
<organism evidence="5 6">
    <name type="scientific">Sphaceloma murrayae</name>
    <dbReference type="NCBI Taxonomy" id="2082308"/>
    <lineage>
        <taxon>Eukaryota</taxon>
        <taxon>Fungi</taxon>
        <taxon>Dikarya</taxon>
        <taxon>Ascomycota</taxon>
        <taxon>Pezizomycotina</taxon>
        <taxon>Dothideomycetes</taxon>
        <taxon>Dothideomycetidae</taxon>
        <taxon>Myriangiales</taxon>
        <taxon>Elsinoaceae</taxon>
        <taxon>Sphaceloma</taxon>
    </lineage>
</organism>
<keyword evidence="5" id="KW-0396">Initiation factor</keyword>
<dbReference type="Pfam" id="PF23317">
    <property type="entry name" value="YVC1_C"/>
    <property type="match status" value="1"/>
</dbReference>
<feature type="transmembrane region" description="Helical" evidence="2">
    <location>
        <begin position="300"/>
        <end position="323"/>
    </location>
</feature>
<feature type="transmembrane region" description="Helical" evidence="2">
    <location>
        <begin position="335"/>
        <end position="355"/>
    </location>
</feature>
<dbReference type="AlphaFoldDB" id="A0A2K1QP08"/>
<reference evidence="5 6" key="1">
    <citation type="submission" date="2017-06" db="EMBL/GenBank/DDBJ databases">
        <title>Draft genome sequence of a variant of Elsinoe murrayae.</title>
        <authorList>
            <person name="Cheng Q."/>
        </authorList>
    </citation>
    <scope>NUCLEOTIDE SEQUENCE [LARGE SCALE GENOMIC DNA]</scope>
    <source>
        <strain evidence="5 6">CQ-2017a</strain>
    </source>
</reference>
<accession>A0A2K1QP08</accession>
<feature type="domain" description="YVC1 N-terminal linker helical" evidence="3">
    <location>
        <begin position="43"/>
        <end position="226"/>
    </location>
</feature>
<evidence type="ECO:0000313" key="5">
    <source>
        <dbReference type="EMBL" id="PNS16846.1"/>
    </source>
</evidence>
<keyword evidence="5" id="KW-0648">Protein biosynthesis</keyword>
<keyword evidence="6" id="KW-1185">Reference proteome</keyword>
<feature type="transmembrane region" description="Helical" evidence="2">
    <location>
        <begin position="437"/>
        <end position="458"/>
    </location>
</feature>
<dbReference type="InterPro" id="IPR052971">
    <property type="entry name" value="TRP_calcium_channel"/>
</dbReference>
<name>A0A2K1QP08_9PEZI</name>
<dbReference type="OrthoDB" id="301415at2759"/>
<keyword evidence="2" id="KW-1133">Transmembrane helix</keyword>
<protein>
    <submittedName>
        <fullName evidence="5">Eukaryotic translation initiation factor 2 subunit alpha</fullName>
    </submittedName>
</protein>
<evidence type="ECO:0000313" key="6">
    <source>
        <dbReference type="Proteomes" id="UP000243797"/>
    </source>
</evidence>
<dbReference type="Proteomes" id="UP000243797">
    <property type="component" value="Unassembled WGS sequence"/>
</dbReference>
<dbReference type="InterPro" id="IPR056337">
    <property type="entry name" value="LHD_YVC1"/>
</dbReference>
<dbReference type="InterPro" id="IPR056336">
    <property type="entry name" value="YVC1_C"/>
</dbReference>
<feature type="transmembrane region" description="Helical" evidence="2">
    <location>
        <begin position="239"/>
        <end position="259"/>
    </location>
</feature>
<evidence type="ECO:0000256" key="1">
    <source>
        <dbReference type="SAM" id="Coils"/>
    </source>
</evidence>